<protein>
    <submittedName>
        <fullName evidence="1">Phosphoadenosine phosphosulfate reductase</fullName>
    </submittedName>
</protein>
<dbReference type="EMBL" id="JAFBRM010000001">
    <property type="protein sequence ID" value="MBM1712331.1"/>
    <property type="molecule type" value="Genomic_DNA"/>
</dbReference>
<sequence length="318" mass="36399">MTDETPTLETSLLDLPRREWLRLVEEIVDEDGYLESLGRRHHAIFVEKGNTLLVTFETLQGMHALSDMGQPLGWEMLRDHGWSHLCLASNGDTWFRDKAVYGYFDRLIDDGFFDEFDNVVFYGAGPCAYAAAAFSVSAPGARVLAIQPQATLDPRLTEWDDRFTDMRIQDFTTRYGYAPEMLDAAEKGYVIYDPREKLDAMHAALFTRPNVDKYRMRFMGDALQTDLLEMGTWAPLLQAVATDQLTPSFFAELYRARRDYRPYLRNLLDSFEAEGRTGLAEALCSNVASRMRAPRFAITLRRIQNARAQDQQDATDQD</sequence>
<dbReference type="Proteomes" id="UP000732193">
    <property type="component" value="Unassembled WGS sequence"/>
</dbReference>
<accession>A0AAE2VV70</accession>
<evidence type="ECO:0000313" key="2">
    <source>
        <dbReference type="Proteomes" id="UP000732193"/>
    </source>
</evidence>
<proteinExistence type="predicted"/>
<name>A0AAE2VV70_9RHOB</name>
<keyword evidence="2" id="KW-1185">Reference proteome</keyword>
<comment type="caution">
    <text evidence="1">The sequence shown here is derived from an EMBL/GenBank/DDBJ whole genome shotgun (WGS) entry which is preliminary data.</text>
</comment>
<gene>
    <name evidence="1" type="ORF">JQV55_01995</name>
</gene>
<organism evidence="1 2">
    <name type="scientific">Sulfitobacter geojensis</name>
    <dbReference type="NCBI Taxonomy" id="1342299"/>
    <lineage>
        <taxon>Bacteria</taxon>
        <taxon>Pseudomonadati</taxon>
        <taxon>Pseudomonadota</taxon>
        <taxon>Alphaproteobacteria</taxon>
        <taxon>Rhodobacterales</taxon>
        <taxon>Roseobacteraceae</taxon>
        <taxon>Sulfitobacter</taxon>
    </lineage>
</organism>
<dbReference type="RefSeq" id="WP_203241070.1">
    <property type="nucleotide sequence ID" value="NZ_JAFBRH010000001.1"/>
</dbReference>
<reference evidence="1 2" key="1">
    <citation type="submission" date="2021-01" db="EMBL/GenBank/DDBJ databases">
        <title>Diatom-associated Roseobacters Show Island Model of Population Structure.</title>
        <authorList>
            <person name="Qu L."/>
            <person name="Feng X."/>
            <person name="Chen Y."/>
            <person name="Li L."/>
            <person name="Wang X."/>
            <person name="Hu Z."/>
            <person name="Wang H."/>
            <person name="Luo H."/>
        </authorList>
    </citation>
    <scope>NUCLEOTIDE SEQUENCE [LARGE SCALE GENOMIC DNA]</scope>
    <source>
        <strain evidence="1 2">TR60-84</strain>
    </source>
</reference>
<evidence type="ECO:0000313" key="1">
    <source>
        <dbReference type="EMBL" id="MBM1712331.1"/>
    </source>
</evidence>
<dbReference type="AlphaFoldDB" id="A0AAE2VV70"/>